<dbReference type="EMBL" id="NRDI02000002">
    <property type="protein sequence ID" value="KAI1519169.1"/>
    <property type="molecule type" value="Genomic_DNA"/>
</dbReference>
<gene>
    <name evidence="1" type="ORF">Ptr86124_002297</name>
</gene>
<comment type="caution">
    <text evidence="1">The sequence shown here is derived from an EMBL/GenBank/DDBJ whole genome shotgun (WGS) entry which is preliminary data.</text>
</comment>
<protein>
    <submittedName>
        <fullName evidence="1">Uncharacterized protein</fullName>
    </submittedName>
</protein>
<name>A0A922NJT3_9PLEO</name>
<evidence type="ECO:0000313" key="1">
    <source>
        <dbReference type="EMBL" id="KAI1519169.1"/>
    </source>
</evidence>
<sequence>MCFFGLCSNNEFLAINLKSRQPEFNVVLPPVWLFQASSIFS</sequence>
<evidence type="ECO:0000313" key="2">
    <source>
        <dbReference type="Proteomes" id="UP000249757"/>
    </source>
</evidence>
<proteinExistence type="predicted"/>
<dbReference type="Proteomes" id="UP000249757">
    <property type="component" value="Unassembled WGS sequence"/>
</dbReference>
<dbReference type="AlphaFoldDB" id="A0A922NJT3"/>
<organism evidence="1 2">
    <name type="scientific">Pyrenophora tritici-repentis</name>
    <dbReference type="NCBI Taxonomy" id="45151"/>
    <lineage>
        <taxon>Eukaryota</taxon>
        <taxon>Fungi</taxon>
        <taxon>Dikarya</taxon>
        <taxon>Ascomycota</taxon>
        <taxon>Pezizomycotina</taxon>
        <taxon>Dothideomycetes</taxon>
        <taxon>Pleosporomycetidae</taxon>
        <taxon>Pleosporales</taxon>
        <taxon>Pleosporineae</taxon>
        <taxon>Pleosporaceae</taxon>
        <taxon>Pyrenophora</taxon>
    </lineage>
</organism>
<reference evidence="2" key="1">
    <citation type="journal article" date="2022" name="Microb. Genom.">
        <title>A global pangenome for the wheat fungal pathogen Pyrenophora tritici-repentis and prediction of effector protein structural homology.</title>
        <authorList>
            <person name="Moolhuijzen P.M."/>
            <person name="See P.T."/>
            <person name="Shi G."/>
            <person name="Powell H.R."/>
            <person name="Cockram J."/>
            <person name="Jorgensen L.N."/>
            <person name="Benslimane H."/>
            <person name="Strelkov S.E."/>
            <person name="Turner J."/>
            <person name="Liu Z."/>
            <person name="Moffat C.S."/>
        </authorList>
    </citation>
    <scope>NUCLEOTIDE SEQUENCE [LARGE SCALE GENOMIC DNA]</scope>
</reference>
<accession>A0A922NJT3</accession>
<keyword evidence="2" id="KW-1185">Reference proteome</keyword>